<dbReference type="GeneTree" id="ENSGT00390000001445"/>
<sequence>MKCFERLVKDHITSTLPGTLDPLQFAYRPNRSTDDAIAITLHTALTHLDKRNIYVRMLIIDYSSAFNTIVPSKRVTKLETLGLDPTLCNWVLDFLTGRPQVVRLIQTNKLKHYPSIHGDFSSEFRQPCVVFNGHPSLRFGDVVHFMELWGKSSLNTIISTEPDFLDASYLNAVAPYQPLAMKCVYCPIDTRLNFHQVSKLLTEVQPLHVVYPEQYTQPPPTQSHCSDLMLELQPPPMPYRRCSVLGLPFRRRWERIQLLPELAKSLVPSEIKPGISVATVSAVLQSKDNKHMLQLVPKPPLLPPSKKRKRVVKEPPEVLAPKPLLSGAVPPGNLPSHVT</sequence>
<accession>A0AAZ3PHM0</accession>
<organism evidence="4 5">
    <name type="scientific">Oncorhynchus tshawytscha</name>
    <name type="common">Chinook salmon</name>
    <name type="synonym">Salmo tshawytscha</name>
    <dbReference type="NCBI Taxonomy" id="74940"/>
    <lineage>
        <taxon>Eukaryota</taxon>
        <taxon>Metazoa</taxon>
        <taxon>Chordata</taxon>
        <taxon>Craniata</taxon>
        <taxon>Vertebrata</taxon>
        <taxon>Euteleostomi</taxon>
        <taxon>Actinopterygii</taxon>
        <taxon>Neopterygii</taxon>
        <taxon>Teleostei</taxon>
        <taxon>Protacanthopterygii</taxon>
        <taxon>Salmoniformes</taxon>
        <taxon>Salmonidae</taxon>
        <taxon>Salmoninae</taxon>
        <taxon>Oncorhynchus</taxon>
    </lineage>
</organism>
<reference evidence="5" key="1">
    <citation type="journal article" date="2018" name="PLoS ONE">
        <title>Chinook salmon (Oncorhynchus tshawytscha) genome and transcriptome.</title>
        <authorList>
            <person name="Christensen K.A."/>
            <person name="Leong J.S."/>
            <person name="Sakhrani D."/>
            <person name="Biagi C.A."/>
            <person name="Minkley D.R."/>
            <person name="Withler R.E."/>
            <person name="Rondeau E.B."/>
            <person name="Koop B.F."/>
            <person name="Devlin R.H."/>
        </authorList>
    </citation>
    <scope>NUCLEOTIDE SEQUENCE [LARGE SCALE GENOMIC DNA]</scope>
</reference>
<dbReference type="PANTHER" id="PTHR46094">
    <property type="entry name" value="INTEGRATOR COMPLEX SUBUNIT 9"/>
    <property type="match status" value="1"/>
</dbReference>
<name>A0AAZ3PHM0_ONCTS</name>
<reference evidence="4" key="3">
    <citation type="submission" date="2025-09" db="UniProtKB">
        <authorList>
            <consortium name="Ensembl"/>
        </authorList>
    </citation>
    <scope>IDENTIFICATION</scope>
</reference>
<evidence type="ECO:0000256" key="3">
    <source>
        <dbReference type="SAM" id="MobiDB-lite"/>
    </source>
</evidence>
<dbReference type="AlphaFoldDB" id="A0AAZ3PHM0"/>
<dbReference type="InterPro" id="IPR036866">
    <property type="entry name" value="RibonucZ/Hydroxyglut_hydro"/>
</dbReference>
<dbReference type="GO" id="GO:0032039">
    <property type="term" value="C:integrator complex"/>
    <property type="evidence" value="ECO:0007669"/>
    <property type="project" value="InterPro"/>
</dbReference>
<evidence type="ECO:0000313" key="5">
    <source>
        <dbReference type="Proteomes" id="UP000694402"/>
    </source>
</evidence>
<keyword evidence="5" id="KW-1185">Reference proteome</keyword>
<comment type="subcellular location">
    <subcellularLocation>
        <location evidence="1">Nucleus</location>
    </subcellularLocation>
</comment>
<protein>
    <recommendedName>
        <fullName evidence="6">Reverse transcriptase domain-containing protein</fullName>
    </recommendedName>
</protein>
<keyword evidence="2" id="KW-0539">Nucleus</keyword>
<dbReference type="Gene3D" id="3.40.50.10890">
    <property type="match status" value="1"/>
</dbReference>
<dbReference type="InterPro" id="IPR027074">
    <property type="entry name" value="Integrator_9su"/>
</dbReference>
<evidence type="ECO:0000256" key="2">
    <source>
        <dbReference type="ARBA" id="ARBA00023242"/>
    </source>
</evidence>
<proteinExistence type="predicted"/>
<evidence type="ECO:0000313" key="4">
    <source>
        <dbReference type="Ensembl" id="ENSOTSP00005115653.1"/>
    </source>
</evidence>
<feature type="region of interest" description="Disordered" evidence="3">
    <location>
        <begin position="296"/>
        <end position="339"/>
    </location>
</feature>
<dbReference type="Ensembl" id="ENSOTST00005196580.1">
    <property type="protein sequence ID" value="ENSOTSP00005115653.1"/>
    <property type="gene ID" value="ENSOTSG00005074757.1"/>
</dbReference>
<evidence type="ECO:0008006" key="6">
    <source>
        <dbReference type="Google" id="ProtNLM"/>
    </source>
</evidence>
<dbReference type="GO" id="GO:0034472">
    <property type="term" value="P:snRNA 3'-end processing"/>
    <property type="evidence" value="ECO:0007669"/>
    <property type="project" value="TreeGrafter"/>
</dbReference>
<dbReference type="Proteomes" id="UP000694402">
    <property type="component" value="Unassembled WGS sequence"/>
</dbReference>
<reference evidence="4" key="2">
    <citation type="submission" date="2025-08" db="UniProtKB">
        <authorList>
            <consortium name="Ensembl"/>
        </authorList>
    </citation>
    <scope>IDENTIFICATION</scope>
</reference>
<dbReference type="PANTHER" id="PTHR46094:SF1">
    <property type="entry name" value="INTEGRATOR COMPLEX SUBUNIT 9"/>
    <property type="match status" value="1"/>
</dbReference>
<evidence type="ECO:0000256" key="1">
    <source>
        <dbReference type="ARBA" id="ARBA00004123"/>
    </source>
</evidence>
<dbReference type="SUPFAM" id="SSF56281">
    <property type="entry name" value="Metallo-hydrolase/oxidoreductase"/>
    <property type="match status" value="1"/>
</dbReference>